<proteinExistence type="predicted"/>
<dbReference type="STRING" id="4155.A0A022Q2X0"/>
<dbReference type="InterPro" id="IPR032675">
    <property type="entry name" value="LRR_dom_sf"/>
</dbReference>
<protein>
    <recommendedName>
        <fullName evidence="1">F-box domain-containing protein</fullName>
    </recommendedName>
</protein>
<dbReference type="Pfam" id="PF00646">
    <property type="entry name" value="F-box"/>
    <property type="match status" value="1"/>
</dbReference>
<dbReference type="Proteomes" id="UP000030748">
    <property type="component" value="Unassembled WGS sequence"/>
</dbReference>
<dbReference type="PANTHER" id="PTHR34145:SF68">
    <property type="entry name" value="FBD DOMAIN-CONTAINING PROTEIN"/>
    <property type="match status" value="1"/>
</dbReference>
<evidence type="ECO:0000259" key="1">
    <source>
        <dbReference type="PROSITE" id="PS50181"/>
    </source>
</evidence>
<dbReference type="EMBL" id="KI632188">
    <property type="protein sequence ID" value="EYU22997.1"/>
    <property type="molecule type" value="Genomic_DNA"/>
</dbReference>
<dbReference type="InterPro" id="IPR001810">
    <property type="entry name" value="F-box_dom"/>
</dbReference>
<evidence type="ECO:0000313" key="3">
    <source>
        <dbReference type="Proteomes" id="UP000030748"/>
    </source>
</evidence>
<sequence>CGTICVGREDDRISRLPDEILVEILSFLSLKESARTSILSSRWTNLWKHTTRLYLDMDGGSSLRKTKHFEFRTVLIRRDTSSEYVRWVDRVLESHKGLVLKEFVIRSCLGLQHEEPITRWLEYALARQVHSLELNLEPWYDNSMYGLPRELLVAGDSRFKSIRALTFKDVSVSEKDIDFFLRNCPLLEELIVFNSPALSNLEICGPSLALKHLEIVFCRRLKSLRVSAPNLARFWVATYNGLLVGNLPMLVEILAQCKDDDYQSGCIPRTDNEVEDAIVSSPHHHLKVVEFSGGFGRTSLLRFVDYILENCVVLEKVIVDPCYGASNLIMLDNMLDFQENVRKKAKQHFEARVPQHVELVIL</sequence>
<evidence type="ECO:0000313" key="2">
    <source>
        <dbReference type="EMBL" id="EYU22997.1"/>
    </source>
</evidence>
<dbReference type="Gene3D" id="3.80.10.10">
    <property type="entry name" value="Ribonuclease Inhibitor"/>
    <property type="match status" value="1"/>
</dbReference>
<dbReference type="Pfam" id="PF24758">
    <property type="entry name" value="LRR_At5g56370"/>
    <property type="match status" value="1"/>
</dbReference>
<reference evidence="2 3" key="1">
    <citation type="journal article" date="2013" name="Proc. Natl. Acad. Sci. U.S.A.">
        <title>Fine-scale variation in meiotic recombination in Mimulus inferred from population shotgun sequencing.</title>
        <authorList>
            <person name="Hellsten U."/>
            <person name="Wright K.M."/>
            <person name="Jenkins J."/>
            <person name="Shu S."/>
            <person name="Yuan Y."/>
            <person name="Wessler S.R."/>
            <person name="Schmutz J."/>
            <person name="Willis J.H."/>
            <person name="Rokhsar D.S."/>
        </authorList>
    </citation>
    <scope>NUCLEOTIDE SEQUENCE [LARGE SCALE GENOMIC DNA]</scope>
    <source>
        <strain evidence="3">cv. DUN x IM62</strain>
    </source>
</reference>
<dbReference type="CDD" id="cd22160">
    <property type="entry name" value="F-box_AtFBL13-like"/>
    <property type="match status" value="1"/>
</dbReference>
<dbReference type="InterPro" id="IPR053781">
    <property type="entry name" value="F-box_AtFBL13-like"/>
</dbReference>
<dbReference type="InterPro" id="IPR053772">
    <property type="entry name" value="At1g61320/At1g61330-like"/>
</dbReference>
<dbReference type="PANTHER" id="PTHR34145">
    <property type="entry name" value="OS02G0105600 PROTEIN"/>
    <property type="match status" value="1"/>
</dbReference>
<dbReference type="AlphaFoldDB" id="A0A022Q2X0"/>
<gene>
    <name evidence="2" type="ORF">MIMGU_mgv1a022018mg</name>
</gene>
<accession>A0A022Q2X0</accession>
<dbReference type="InterPro" id="IPR006566">
    <property type="entry name" value="FBD"/>
</dbReference>
<organism evidence="2 3">
    <name type="scientific">Erythranthe guttata</name>
    <name type="common">Yellow monkey flower</name>
    <name type="synonym">Mimulus guttatus</name>
    <dbReference type="NCBI Taxonomy" id="4155"/>
    <lineage>
        <taxon>Eukaryota</taxon>
        <taxon>Viridiplantae</taxon>
        <taxon>Streptophyta</taxon>
        <taxon>Embryophyta</taxon>
        <taxon>Tracheophyta</taxon>
        <taxon>Spermatophyta</taxon>
        <taxon>Magnoliopsida</taxon>
        <taxon>eudicotyledons</taxon>
        <taxon>Gunneridae</taxon>
        <taxon>Pentapetalae</taxon>
        <taxon>asterids</taxon>
        <taxon>lamiids</taxon>
        <taxon>Lamiales</taxon>
        <taxon>Phrymaceae</taxon>
        <taxon>Erythranthe</taxon>
    </lineage>
</organism>
<dbReference type="Pfam" id="PF08387">
    <property type="entry name" value="FBD"/>
    <property type="match status" value="1"/>
</dbReference>
<dbReference type="InterPro" id="IPR036047">
    <property type="entry name" value="F-box-like_dom_sf"/>
</dbReference>
<name>A0A022Q2X0_ERYGU</name>
<dbReference type="PROSITE" id="PS50181">
    <property type="entry name" value="FBOX"/>
    <property type="match status" value="1"/>
</dbReference>
<dbReference type="InterPro" id="IPR055411">
    <property type="entry name" value="LRR_FXL15/At3g58940/PEG3-like"/>
</dbReference>
<feature type="non-terminal residue" evidence="2">
    <location>
        <position position="1"/>
    </location>
</feature>
<dbReference type="Gene3D" id="1.20.1280.50">
    <property type="match status" value="1"/>
</dbReference>
<dbReference type="SMART" id="SM00256">
    <property type="entry name" value="FBOX"/>
    <property type="match status" value="1"/>
</dbReference>
<dbReference type="SUPFAM" id="SSF52047">
    <property type="entry name" value="RNI-like"/>
    <property type="match status" value="1"/>
</dbReference>
<dbReference type="SUPFAM" id="SSF81383">
    <property type="entry name" value="F-box domain"/>
    <property type="match status" value="1"/>
</dbReference>
<keyword evidence="3" id="KW-1185">Reference proteome</keyword>
<feature type="domain" description="F-box" evidence="1">
    <location>
        <begin position="10"/>
        <end position="57"/>
    </location>
</feature>
<dbReference type="eggNOG" id="ENOG502RYMX">
    <property type="taxonomic scope" value="Eukaryota"/>
</dbReference>